<keyword evidence="2" id="KW-0472">Membrane</keyword>
<keyword evidence="2" id="KW-1133">Transmembrane helix</keyword>
<feature type="transmembrane region" description="Helical" evidence="2">
    <location>
        <begin position="70"/>
        <end position="92"/>
    </location>
</feature>
<dbReference type="InterPro" id="IPR005182">
    <property type="entry name" value="YdbS-like_PH"/>
</dbReference>
<dbReference type="EMBL" id="JACHJJ010000011">
    <property type="protein sequence ID" value="MBB5964260.1"/>
    <property type="molecule type" value="Genomic_DNA"/>
</dbReference>
<sequence>MSYQSDANRGGTDGPGAAAPAPAGPLPEGVPSRDPGPPGATGQGARPGGGRGRSGGVPLRDPAHPVSRRAIALWLLEGAIWSVILTAVSYALSGWVGGARWSWLPGWVPGTIAFLPWAVGAVLVALTVAESLWRYATHRWELTGDVVYARSGWISRDWVFVPVSRIQTVDKAQGWMERMLGLATVEIRTASHAGSSTIKGLDYAVAAGLADELARRAEELRDDAT</sequence>
<accession>A0A841D378</accession>
<feature type="transmembrane region" description="Helical" evidence="2">
    <location>
        <begin position="112"/>
        <end position="133"/>
    </location>
</feature>
<protein>
    <recommendedName>
        <fullName evidence="3">YdbS-like PH domain-containing protein</fullName>
    </recommendedName>
</protein>
<dbReference type="PANTHER" id="PTHR34473">
    <property type="entry name" value="UPF0699 TRANSMEMBRANE PROTEIN YDBS"/>
    <property type="match status" value="1"/>
</dbReference>
<keyword evidence="2" id="KW-0812">Transmembrane</keyword>
<dbReference type="Pfam" id="PF03703">
    <property type="entry name" value="bPH_2"/>
    <property type="match status" value="1"/>
</dbReference>
<dbReference type="AlphaFoldDB" id="A0A841D378"/>
<dbReference type="Proteomes" id="UP000562352">
    <property type="component" value="Unassembled WGS sequence"/>
</dbReference>
<feature type="compositionally biased region" description="Gly residues" evidence="1">
    <location>
        <begin position="39"/>
        <end position="55"/>
    </location>
</feature>
<comment type="caution">
    <text evidence="4">The sequence shown here is derived from an EMBL/GenBank/DDBJ whole genome shotgun (WGS) entry which is preliminary data.</text>
</comment>
<feature type="domain" description="YdbS-like PH" evidence="3">
    <location>
        <begin position="135"/>
        <end position="212"/>
    </location>
</feature>
<evidence type="ECO:0000313" key="4">
    <source>
        <dbReference type="EMBL" id="MBB5964260.1"/>
    </source>
</evidence>
<name>A0A841D378_PLAVE</name>
<evidence type="ECO:0000313" key="5">
    <source>
        <dbReference type="Proteomes" id="UP000562352"/>
    </source>
</evidence>
<organism evidence="4 5">
    <name type="scientific">Planomonospora venezuelensis</name>
    <dbReference type="NCBI Taxonomy" id="1999"/>
    <lineage>
        <taxon>Bacteria</taxon>
        <taxon>Bacillati</taxon>
        <taxon>Actinomycetota</taxon>
        <taxon>Actinomycetes</taxon>
        <taxon>Streptosporangiales</taxon>
        <taxon>Streptosporangiaceae</taxon>
        <taxon>Planomonospora</taxon>
    </lineage>
</organism>
<keyword evidence="5" id="KW-1185">Reference proteome</keyword>
<evidence type="ECO:0000259" key="3">
    <source>
        <dbReference type="Pfam" id="PF03703"/>
    </source>
</evidence>
<dbReference type="PANTHER" id="PTHR34473:SF3">
    <property type="entry name" value="TRANSMEMBRANE PROTEIN-RELATED"/>
    <property type="match status" value="1"/>
</dbReference>
<dbReference type="RefSeq" id="WP_338047791.1">
    <property type="nucleotide sequence ID" value="NZ_BAAAWZ010000001.1"/>
</dbReference>
<reference evidence="4 5" key="1">
    <citation type="submission" date="2020-08" db="EMBL/GenBank/DDBJ databases">
        <title>Genomic Encyclopedia of Type Strains, Phase III (KMG-III): the genomes of soil and plant-associated and newly described type strains.</title>
        <authorList>
            <person name="Whitman W."/>
        </authorList>
    </citation>
    <scope>NUCLEOTIDE SEQUENCE [LARGE SCALE GENOMIC DNA]</scope>
    <source>
        <strain evidence="4 5">CECT 3303</strain>
    </source>
</reference>
<feature type="compositionally biased region" description="Low complexity" evidence="1">
    <location>
        <begin position="15"/>
        <end position="30"/>
    </location>
</feature>
<evidence type="ECO:0000256" key="2">
    <source>
        <dbReference type="SAM" id="Phobius"/>
    </source>
</evidence>
<gene>
    <name evidence="4" type="ORF">FHS22_003544</name>
</gene>
<evidence type="ECO:0000256" key="1">
    <source>
        <dbReference type="SAM" id="MobiDB-lite"/>
    </source>
</evidence>
<feature type="region of interest" description="Disordered" evidence="1">
    <location>
        <begin position="1"/>
        <end position="61"/>
    </location>
</feature>
<proteinExistence type="predicted"/>